<comment type="similarity">
    <text evidence="3 8">Belongs to the PNP/MTAP phosphorylase family.</text>
</comment>
<dbReference type="RefSeq" id="WP_015359843.1">
    <property type="nucleotide sequence ID" value="NZ_CP014672.1"/>
</dbReference>
<feature type="binding site" evidence="9">
    <location>
        <position position="63"/>
    </location>
    <ligand>
        <name>phosphate</name>
        <dbReference type="ChEBI" id="CHEBI:43474"/>
    </ligand>
</feature>
<protein>
    <recommendedName>
        <fullName evidence="8">Purine nucleoside phosphorylase</fullName>
        <ecNumber evidence="8">2.4.2.1</ecNumber>
    </recommendedName>
    <alternativeName>
        <fullName evidence="8">Inosine-guanosine phosphorylase</fullName>
    </alternativeName>
</protein>
<dbReference type="CDD" id="cd09009">
    <property type="entry name" value="PNP-EcPNPII_like"/>
    <property type="match status" value="1"/>
</dbReference>
<evidence type="ECO:0000256" key="3">
    <source>
        <dbReference type="ARBA" id="ARBA00006751"/>
    </source>
</evidence>
<accession>A0A1B1YFA6</accession>
<dbReference type="PIRSF" id="PIRSF000477">
    <property type="entry name" value="PurNPase"/>
    <property type="match status" value="1"/>
</dbReference>
<dbReference type="GO" id="GO:0004731">
    <property type="term" value="F:purine-nucleoside phosphorylase activity"/>
    <property type="evidence" value="ECO:0007669"/>
    <property type="project" value="UniProtKB-EC"/>
</dbReference>
<dbReference type="PANTHER" id="PTHR11904">
    <property type="entry name" value="METHYLTHIOADENOSINE/PURINE NUCLEOSIDE PHOSPHORYLASE"/>
    <property type="match status" value="1"/>
</dbReference>
<dbReference type="AlphaFoldDB" id="A0A1B1YFA6"/>
<dbReference type="GO" id="GO:0005737">
    <property type="term" value="C:cytoplasm"/>
    <property type="evidence" value="ECO:0007669"/>
    <property type="project" value="TreeGrafter"/>
</dbReference>
<evidence type="ECO:0000256" key="1">
    <source>
        <dbReference type="ARBA" id="ARBA00002678"/>
    </source>
</evidence>
<dbReference type="UniPathway" id="UPA00606"/>
<evidence type="ECO:0000256" key="5">
    <source>
        <dbReference type="ARBA" id="ARBA00022676"/>
    </source>
</evidence>
<feature type="binding site" evidence="9">
    <location>
        <begin position="83"/>
        <end position="85"/>
    </location>
    <ligand>
        <name>phosphate</name>
        <dbReference type="ChEBI" id="CHEBI:43474"/>
    </ligand>
</feature>
<evidence type="ECO:0000256" key="7">
    <source>
        <dbReference type="ARBA" id="ARBA00048556"/>
    </source>
</evidence>
<dbReference type="InterPro" id="IPR011268">
    <property type="entry name" value="Purine_phosphorylase"/>
</dbReference>
<keyword evidence="6 8" id="KW-0808">Transferase</keyword>
<gene>
    <name evidence="11" type="ORF">CSTERTH_10605</name>
</gene>
<dbReference type="InterPro" id="IPR035994">
    <property type="entry name" value="Nucleoside_phosphorylase_sf"/>
</dbReference>
<dbReference type="NCBIfam" id="NF006054">
    <property type="entry name" value="PRK08202.1"/>
    <property type="match status" value="1"/>
</dbReference>
<keyword evidence="4" id="KW-0597">Phosphoprotein</keyword>
<feature type="binding site" evidence="9">
    <location>
        <position position="32"/>
    </location>
    <ligand>
        <name>phosphate</name>
        <dbReference type="ChEBI" id="CHEBI:43474"/>
    </ligand>
</feature>
<dbReference type="Pfam" id="PF01048">
    <property type="entry name" value="PNP_UDP_1"/>
    <property type="match status" value="1"/>
</dbReference>
<dbReference type="InterPro" id="IPR000845">
    <property type="entry name" value="Nucleoside_phosphorylase_d"/>
</dbReference>
<reference evidence="11 12" key="1">
    <citation type="submission" date="2016-02" db="EMBL/GenBank/DDBJ databases">
        <title>Comparison of Clostridium stercorarium subspecies using comparative genomics and transcriptomics.</title>
        <authorList>
            <person name="Schellenberg J."/>
            <person name="Thallinger G."/>
            <person name="Levin D.B."/>
            <person name="Zhang X."/>
            <person name="Alvare G."/>
            <person name="Fristensky B."/>
            <person name="Sparling R."/>
        </authorList>
    </citation>
    <scope>NUCLEOTIDE SEQUENCE [LARGE SCALE GENOMIC DNA]</scope>
    <source>
        <strain evidence="11 12">DSM 2910</strain>
    </source>
</reference>
<dbReference type="GO" id="GO:0009116">
    <property type="term" value="P:nucleoside metabolic process"/>
    <property type="evidence" value="ECO:0007669"/>
    <property type="project" value="InterPro"/>
</dbReference>
<feature type="binding site" evidence="9">
    <location>
        <position position="214"/>
    </location>
    <ligand>
        <name>phosphate</name>
        <dbReference type="ChEBI" id="CHEBI:43474"/>
    </ligand>
</feature>
<dbReference type="InterPro" id="IPR011270">
    <property type="entry name" value="Pur_Nuc_Pase_Ino/Guo-sp"/>
</dbReference>
<dbReference type="PANTHER" id="PTHR11904:SF9">
    <property type="entry name" value="PURINE NUCLEOSIDE PHOSPHORYLASE-RELATED"/>
    <property type="match status" value="1"/>
</dbReference>
<dbReference type="Proteomes" id="UP000092971">
    <property type="component" value="Chromosome"/>
</dbReference>
<keyword evidence="5 8" id="KW-0328">Glycosyltransferase</keyword>
<comment type="pathway">
    <text evidence="2 8">Purine metabolism; purine nucleoside salvage.</text>
</comment>
<dbReference type="EMBL" id="CP014672">
    <property type="protein sequence ID" value="ANW99445.1"/>
    <property type="molecule type" value="Genomic_DNA"/>
</dbReference>
<proteinExistence type="inferred from homology"/>
<feature type="binding site" evidence="9">
    <location>
        <position position="195"/>
    </location>
    <ligand>
        <name>a purine D-ribonucleoside</name>
        <dbReference type="ChEBI" id="CHEBI:142355"/>
    </ligand>
</feature>
<dbReference type="FunFam" id="3.40.50.1580:FF:000010">
    <property type="entry name" value="Purine nucleoside phosphorylase"/>
    <property type="match status" value="1"/>
</dbReference>
<feature type="binding site" evidence="9">
    <location>
        <position position="115"/>
    </location>
    <ligand>
        <name>phosphate</name>
        <dbReference type="ChEBI" id="CHEBI:43474"/>
    </ligand>
</feature>
<dbReference type="NCBIfam" id="TIGR01697">
    <property type="entry name" value="PNPH-PUNA-XAPA"/>
    <property type="match status" value="1"/>
</dbReference>
<dbReference type="NCBIfam" id="TIGR01700">
    <property type="entry name" value="PNPH"/>
    <property type="match status" value="1"/>
</dbReference>
<dbReference type="EC" id="2.4.2.1" evidence="8"/>
<dbReference type="SUPFAM" id="SSF53167">
    <property type="entry name" value="Purine and uridine phosphorylases"/>
    <property type="match status" value="1"/>
</dbReference>
<feature type="binding site" evidence="9">
    <location>
        <position position="237"/>
    </location>
    <ligand>
        <name>a purine D-ribonucleoside</name>
        <dbReference type="ChEBI" id="CHEBI:142355"/>
    </ligand>
</feature>
<evidence type="ECO:0000256" key="4">
    <source>
        <dbReference type="ARBA" id="ARBA00022553"/>
    </source>
</evidence>
<feature type="domain" description="Nucleoside phosphorylase" evidence="10">
    <location>
        <begin position="26"/>
        <end position="272"/>
    </location>
</feature>
<evidence type="ECO:0000313" key="11">
    <source>
        <dbReference type="EMBL" id="ANW99445.1"/>
    </source>
</evidence>
<evidence type="ECO:0000256" key="8">
    <source>
        <dbReference type="PIRNR" id="PIRNR000477"/>
    </source>
</evidence>
<evidence type="ECO:0000256" key="6">
    <source>
        <dbReference type="ARBA" id="ARBA00022679"/>
    </source>
</evidence>
<name>A0A1B1YFA6_THEST</name>
<comment type="catalytic activity">
    <reaction evidence="7">
        <text>a purine 2'-deoxy-D-ribonucleoside + phosphate = a purine nucleobase + 2-deoxy-alpha-D-ribose 1-phosphate</text>
        <dbReference type="Rhea" id="RHEA:36431"/>
        <dbReference type="ChEBI" id="CHEBI:26386"/>
        <dbReference type="ChEBI" id="CHEBI:43474"/>
        <dbReference type="ChEBI" id="CHEBI:57259"/>
        <dbReference type="ChEBI" id="CHEBI:142361"/>
        <dbReference type="EC" id="2.4.2.1"/>
    </reaction>
</comment>
<dbReference type="Gene3D" id="3.40.50.1580">
    <property type="entry name" value="Nucleoside phosphorylase domain"/>
    <property type="match status" value="1"/>
</dbReference>
<organism evidence="11 12">
    <name type="scientific">Thermoclostridium stercorarium subsp. thermolacticum DSM 2910</name>
    <dbReference type="NCBI Taxonomy" id="1121336"/>
    <lineage>
        <taxon>Bacteria</taxon>
        <taxon>Bacillati</taxon>
        <taxon>Bacillota</taxon>
        <taxon>Clostridia</taxon>
        <taxon>Eubacteriales</taxon>
        <taxon>Oscillospiraceae</taxon>
        <taxon>Thermoclostridium</taxon>
    </lineage>
</organism>
<comment type="function">
    <text evidence="1">The purine nucleoside phosphorylases catalyze the phosphorolytic breakdown of the N-glycosidic bond in the beta-(deoxy)ribonucleoside molecules, with the formation of the corresponding free purine bases and pentose-1-phosphate. Cleaves guanosine, inosine, 2'-deoxyguanosine and 2'-deoxyinosine.</text>
</comment>
<dbReference type="OrthoDB" id="1523230at2"/>
<evidence type="ECO:0000256" key="2">
    <source>
        <dbReference type="ARBA" id="ARBA00005058"/>
    </source>
</evidence>
<evidence type="ECO:0000313" key="12">
    <source>
        <dbReference type="Proteomes" id="UP000092971"/>
    </source>
</evidence>
<evidence type="ECO:0000259" key="10">
    <source>
        <dbReference type="Pfam" id="PF01048"/>
    </source>
</evidence>
<sequence>MSSNYYNTLKQTSDYIRQKIHKTPYIAIVLGSGLGNLAKYMSNAIEIPYEEIPNFPRTTVAGHEGRLIFGELGGRDIVAMKGRFHYYEGWTMEQVVFPIRAFKLLGIENLILTNAAGAVNTQFRPGDLMLIKDHIGLFAENPLRGENIDELGPRFPDMSHVYDRELLEMAAECAMRIHCDIRRGIYAYTKGPSFETPSEIRALKYFGADAVGMSTVPEAIVARHMGMKVLGISCITNMAAGVLEQPLNHEEVLETGKRVEEKFAALVTEIVKSWP</sequence>
<evidence type="ECO:0000256" key="9">
    <source>
        <dbReference type="PIRSR" id="PIRSR000477-2"/>
    </source>
</evidence>